<name>A0A0F9RIG7_9ZZZZ</name>
<protein>
    <submittedName>
        <fullName evidence="1">Uncharacterized protein</fullName>
    </submittedName>
</protein>
<gene>
    <name evidence="1" type="ORF">LCGC14_0969430</name>
</gene>
<organism evidence="1">
    <name type="scientific">marine sediment metagenome</name>
    <dbReference type="NCBI Taxonomy" id="412755"/>
    <lineage>
        <taxon>unclassified sequences</taxon>
        <taxon>metagenomes</taxon>
        <taxon>ecological metagenomes</taxon>
    </lineage>
</organism>
<dbReference type="AlphaFoldDB" id="A0A0F9RIG7"/>
<reference evidence="1" key="1">
    <citation type="journal article" date="2015" name="Nature">
        <title>Complex archaea that bridge the gap between prokaryotes and eukaryotes.</title>
        <authorList>
            <person name="Spang A."/>
            <person name="Saw J.H."/>
            <person name="Jorgensen S.L."/>
            <person name="Zaremba-Niedzwiedzka K."/>
            <person name="Martijn J."/>
            <person name="Lind A.E."/>
            <person name="van Eijk R."/>
            <person name="Schleper C."/>
            <person name="Guy L."/>
            <person name="Ettema T.J."/>
        </authorList>
    </citation>
    <scope>NUCLEOTIDE SEQUENCE</scope>
</reference>
<dbReference type="EMBL" id="LAZR01003558">
    <property type="protein sequence ID" value="KKN17088.1"/>
    <property type="molecule type" value="Genomic_DNA"/>
</dbReference>
<comment type="caution">
    <text evidence="1">The sequence shown here is derived from an EMBL/GenBank/DDBJ whole genome shotgun (WGS) entry which is preliminary data.</text>
</comment>
<accession>A0A0F9RIG7</accession>
<proteinExistence type="predicted"/>
<sequence length="117" mass="13814">MDKIEEIFSFSSKHFDINIDLSEEEILKMYEFKVVRNIYMHNSGRINQIYISETKRSGLTIGEKIPYNSKDLGAYAIILFDVIFKYDLILLQKIPKLKRFFSFGEYFDSLNLKIPQG</sequence>
<evidence type="ECO:0000313" key="1">
    <source>
        <dbReference type="EMBL" id="KKN17088.1"/>
    </source>
</evidence>